<keyword evidence="6" id="KW-1185">Reference proteome</keyword>
<dbReference type="CDD" id="cd06267">
    <property type="entry name" value="PBP1_LacI_sugar_binding-like"/>
    <property type="match status" value="1"/>
</dbReference>
<evidence type="ECO:0000256" key="1">
    <source>
        <dbReference type="ARBA" id="ARBA00023015"/>
    </source>
</evidence>
<feature type="domain" description="HTH lacI-type" evidence="4">
    <location>
        <begin position="5"/>
        <end position="59"/>
    </location>
</feature>
<dbReference type="SUPFAM" id="SSF53822">
    <property type="entry name" value="Periplasmic binding protein-like I"/>
    <property type="match status" value="1"/>
</dbReference>
<accession>A0ABW5X6T3</accession>
<dbReference type="Gene3D" id="3.40.50.2300">
    <property type="match status" value="2"/>
</dbReference>
<dbReference type="InterPro" id="IPR046335">
    <property type="entry name" value="LacI/GalR-like_sensor"/>
</dbReference>
<gene>
    <name evidence="5" type="ORF">ACFSYS_09945</name>
</gene>
<evidence type="ECO:0000313" key="6">
    <source>
        <dbReference type="Proteomes" id="UP001597438"/>
    </source>
</evidence>
<dbReference type="GO" id="GO:0003677">
    <property type="term" value="F:DNA binding"/>
    <property type="evidence" value="ECO:0007669"/>
    <property type="project" value="UniProtKB-KW"/>
</dbReference>
<evidence type="ECO:0000256" key="2">
    <source>
        <dbReference type="ARBA" id="ARBA00023125"/>
    </source>
</evidence>
<dbReference type="PANTHER" id="PTHR30146">
    <property type="entry name" value="LACI-RELATED TRANSCRIPTIONAL REPRESSOR"/>
    <property type="match status" value="1"/>
</dbReference>
<sequence>MSGKVTMKELSKSLNLSVSTISKALNNSPEISEATVNKVKEFAALNNYIPNMAARNLKVGQCKTIGVVLPTISTPFFSSVLEGIESLAVSNGYRIILCLSNELLEKEKASIQKLLETQIDGLIISPSRETKKSNDVGHLSKLKAFKIPVVTFDRRVGDIDCDTITTDEELKAELAIFNLERAGCNKIIFLADTLDLAIYDSRKIGYENAMLSLGLHPMIIEYQNRFPNKHLKRLLESKSIDGILACTEQSAIEVMSFILKNGFSIPHDVSVIGFNNSSLGKTFWPSLSSIDLKPKEQGNLAIETLMDRINGLLPVGNINYQLHSEIIQRQSTRTFF</sequence>
<dbReference type="Proteomes" id="UP001597438">
    <property type="component" value="Unassembled WGS sequence"/>
</dbReference>
<name>A0ABW5X6T3_9FLAO</name>
<proteinExistence type="predicted"/>
<dbReference type="InterPro" id="IPR010982">
    <property type="entry name" value="Lambda_DNA-bd_dom_sf"/>
</dbReference>
<dbReference type="Pfam" id="PF00356">
    <property type="entry name" value="LacI"/>
    <property type="match status" value="1"/>
</dbReference>
<dbReference type="InterPro" id="IPR028082">
    <property type="entry name" value="Peripla_BP_I"/>
</dbReference>
<dbReference type="Gene3D" id="1.10.260.40">
    <property type="entry name" value="lambda repressor-like DNA-binding domains"/>
    <property type="match status" value="1"/>
</dbReference>
<dbReference type="SUPFAM" id="SSF47413">
    <property type="entry name" value="lambda repressor-like DNA-binding domains"/>
    <property type="match status" value="1"/>
</dbReference>
<protein>
    <submittedName>
        <fullName evidence="5">LacI family DNA-binding transcriptional regulator</fullName>
    </submittedName>
</protein>
<evidence type="ECO:0000259" key="4">
    <source>
        <dbReference type="PROSITE" id="PS50932"/>
    </source>
</evidence>
<dbReference type="Pfam" id="PF13377">
    <property type="entry name" value="Peripla_BP_3"/>
    <property type="match status" value="1"/>
</dbReference>
<dbReference type="PANTHER" id="PTHR30146:SF109">
    <property type="entry name" value="HTH-TYPE TRANSCRIPTIONAL REGULATOR GALS"/>
    <property type="match status" value="1"/>
</dbReference>
<dbReference type="EMBL" id="JBHUOJ010000022">
    <property type="protein sequence ID" value="MFD2833609.1"/>
    <property type="molecule type" value="Genomic_DNA"/>
</dbReference>
<dbReference type="CDD" id="cd01392">
    <property type="entry name" value="HTH_LacI"/>
    <property type="match status" value="1"/>
</dbReference>
<evidence type="ECO:0000313" key="5">
    <source>
        <dbReference type="EMBL" id="MFD2833609.1"/>
    </source>
</evidence>
<keyword evidence="2 5" id="KW-0238">DNA-binding</keyword>
<dbReference type="PROSITE" id="PS50932">
    <property type="entry name" value="HTH_LACI_2"/>
    <property type="match status" value="1"/>
</dbReference>
<dbReference type="SMART" id="SM00354">
    <property type="entry name" value="HTH_LACI"/>
    <property type="match status" value="1"/>
</dbReference>
<organism evidence="5 6">
    <name type="scientific">Christiangramia antarctica</name>
    <dbReference type="NCBI Taxonomy" id="2058158"/>
    <lineage>
        <taxon>Bacteria</taxon>
        <taxon>Pseudomonadati</taxon>
        <taxon>Bacteroidota</taxon>
        <taxon>Flavobacteriia</taxon>
        <taxon>Flavobacteriales</taxon>
        <taxon>Flavobacteriaceae</taxon>
        <taxon>Christiangramia</taxon>
    </lineage>
</organism>
<keyword evidence="3" id="KW-0804">Transcription</keyword>
<dbReference type="RefSeq" id="WP_251742746.1">
    <property type="nucleotide sequence ID" value="NZ_JBHUOJ010000022.1"/>
</dbReference>
<keyword evidence="1" id="KW-0805">Transcription regulation</keyword>
<evidence type="ECO:0000256" key="3">
    <source>
        <dbReference type="ARBA" id="ARBA00023163"/>
    </source>
</evidence>
<comment type="caution">
    <text evidence="5">The sequence shown here is derived from an EMBL/GenBank/DDBJ whole genome shotgun (WGS) entry which is preliminary data.</text>
</comment>
<dbReference type="InterPro" id="IPR000843">
    <property type="entry name" value="HTH_LacI"/>
</dbReference>
<reference evidence="6" key="1">
    <citation type="journal article" date="2019" name="Int. J. Syst. Evol. Microbiol.">
        <title>The Global Catalogue of Microorganisms (GCM) 10K type strain sequencing project: providing services to taxonomists for standard genome sequencing and annotation.</title>
        <authorList>
            <consortium name="The Broad Institute Genomics Platform"/>
            <consortium name="The Broad Institute Genome Sequencing Center for Infectious Disease"/>
            <person name="Wu L."/>
            <person name="Ma J."/>
        </authorList>
    </citation>
    <scope>NUCLEOTIDE SEQUENCE [LARGE SCALE GENOMIC DNA]</scope>
    <source>
        <strain evidence="6">KCTC 52925</strain>
    </source>
</reference>